<feature type="region of interest" description="Disordered" evidence="1">
    <location>
        <begin position="652"/>
        <end position="781"/>
    </location>
</feature>
<feature type="region of interest" description="Disordered" evidence="1">
    <location>
        <begin position="533"/>
        <end position="563"/>
    </location>
</feature>
<feature type="compositionally biased region" description="Low complexity" evidence="1">
    <location>
        <begin position="1691"/>
        <end position="1721"/>
    </location>
</feature>
<feature type="compositionally biased region" description="Low complexity" evidence="1">
    <location>
        <begin position="545"/>
        <end position="563"/>
    </location>
</feature>
<evidence type="ECO:0000256" key="1">
    <source>
        <dbReference type="SAM" id="MobiDB-lite"/>
    </source>
</evidence>
<feature type="compositionally biased region" description="Polar residues" evidence="1">
    <location>
        <begin position="1174"/>
        <end position="1183"/>
    </location>
</feature>
<feature type="compositionally biased region" description="Basic and acidic residues" evidence="1">
    <location>
        <begin position="1674"/>
        <end position="1685"/>
    </location>
</feature>
<feature type="compositionally biased region" description="Basic and acidic residues" evidence="1">
    <location>
        <begin position="990"/>
        <end position="1011"/>
    </location>
</feature>
<organism evidence="2 3">
    <name type="scientific">Ascosphaera apis ARSEF 7405</name>
    <dbReference type="NCBI Taxonomy" id="392613"/>
    <lineage>
        <taxon>Eukaryota</taxon>
        <taxon>Fungi</taxon>
        <taxon>Dikarya</taxon>
        <taxon>Ascomycota</taxon>
        <taxon>Pezizomycotina</taxon>
        <taxon>Eurotiomycetes</taxon>
        <taxon>Eurotiomycetidae</taxon>
        <taxon>Onygenales</taxon>
        <taxon>Ascosphaeraceae</taxon>
        <taxon>Ascosphaera</taxon>
    </lineage>
</organism>
<sequence length="1771" mass="184993">MAEQSSHDVVVNQSPSDGELRNASSDVNDERLNSQATTTTTTVEVESKETLQGENATGGGNGGSNGDVTTTTTTALSDRDEKQEKERSQKSDENSSASAAGTDAASTTTTPTPAPISTDTTATTTSGASSSANNAPVSGSGSVAEQTTATKHTDADNKSPSPATITAATTDASTTDNTTPTGASSTTISTSTVPPTAQPTNTSTVTSTGTGTGTGATDTAAENTTTTTSAAASRNSSTTRSETTGTEKAATGTTSAVKKSAFKPVSFAKFSINKPAVGGAGAAGSGVAGLEKKGTFTTQSLGSNSSPNAASSRPRLVAKSGGGLTGSLSRANASGAQSAPRVVWNKNQAPTQAQQTPSSLPASAARNLTDEELQERYGIHMTSRLPSQHPPSSSPSHTDSGADGSKPAEHHSQWADEEDDEDDWTPETITWTDGTKHKITPLGEAKTIVKLTPTQGEDGDMKEEKVVLGASTSVTTEKEKEKTVEKEVVRETEKISAAVTASPPVTTVKPIIKSKLSSNTTVLKVGQSAAERAGQVSGLGGAGKGADANANNKSASSLPAKSPWAPLPPVEKVSPIAIAAQVAQAKDHHHPSSYPPPHFDHDRDRFGSHGHGGYYGDRDRDRDWGGLHGDSRHGPPPHMNFRERDFPHAFSNLRDPALQPYTSPPLPAHGAPYHQQHHEHMHHDHLPPPHHHHQQHHGPPPREIAADDFNRTWRGDSNPAHNAPRELYNSRSGRYEPVDPALGGPPHHNRRERGDVRDRRPTQLLQRNLADEKPPAGGVDVERGRAVSNVSAGSKVLTPELRAVVEGDRTRSISPNVAAGSVAGAQADVAGATTGEVAAAAAASAAGIDESLLLPGEDPVAMQQRIMKEKIAEARRRRQEDEAREEAAKQERIRQKLAAMGPPPVKKSKDKEKEKEHEKEKEEKVWKRKEQVHVAGAEKTPEQGKAVPAAATATAASVDAAVKAGLQSPPKPPVVEPSGAPKQYGLMKVHAPEPLRRSSHGREDAPERSDLVQRQQAEQKVQRQQTVPAATTSTPAVAPAGPISSPLSGQAAQVPSIAPSTTTVSPFSPWAAPSPKLPAPGGGPSAVWGSPNAERALGNGTFDRNFAGFRREAPPAPATTAPGTNAAGAAVANNPATPLGVPTSMALDGLTSSPLSPETRNVEHLQPIGRPAGQSRSIRSPQGYTGGKQQHRGHRGEQDVRNRPSQIAAWHNLHNVVAETEADENEKFQREMVALREEEARNGSVPVKFNQTWRKVEVSDEVGSRHVVGVTKTEHHRGKPSAQQEKQEEEIQTTLPSATSPGAVPAGLSPLHGLGNVVGLSPFAENSARPLGSNTTRESRFFPHGGNANAQEKRGGSLPSQLSSPLVPIVPLHLPVPMSITSSAAPAEPILRSMGEFDRSPSPPPPVDFAFSHPVFATDLSRPLVHLPSPRPVVRLPPSQPSATSPPPRHGDARNLHSQRAHGSPAGSHAVTSPSAIQHGNGNEVHPSTWWQEKIDGLLGKKSAPTSPAIQASVGGKHALVVSPSTKEPYDALTAPGAAAVSLPYGAEGVTVENSVPVTLQVTSKDVEEEEEIFEDREAGSLPVVRVPDMAPPKAWAPATSPSQAEARLKTVKPAEPLSRPVFSVVNLGREGGNPPIIVKLAFMNEGKTVYLHRSGGYTSSRGRGGLRGRRGGKSRDSGASYERRNHPRHGTSSSGASGSISGSGSTSAPAGAAHSSSATSVNHAQQPPTAPKASTSGTAPSAASKSATPKPASPPSTQPMAWASRVARGV</sequence>
<feature type="compositionally biased region" description="Basic and acidic residues" evidence="1">
    <location>
        <begin position="769"/>
        <end position="781"/>
    </location>
</feature>
<feature type="compositionally biased region" description="Basic and acidic residues" evidence="1">
    <location>
        <begin position="598"/>
        <end position="607"/>
    </location>
</feature>
<feature type="compositionally biased region" description="Basic and acidic residues" evidence="1">
    <location>
        <begin position="77"/>
        <end position="93"/>
    </location>
</feature>
<evidence type="ECO:0000313" key="3">
    <source>
        <dbReference type="Proteomes" id="UP000242877"/>
    </source>
</evidence>
<protein>
    <submittedName>
        <fullName evidence="2">Uncharacterized protein</fullName>
    </submittedName>
</protein>
<dbReference type="OrthoDB" id="5416983at2759"/>
<feature type="compositionally biased region" description="Low complexity" evidence="1">
    <location>
        <begin position="1012"/>
        <end position="1042"/>
    </location>
</feature>
<feature type="compositionally biased region" description="Low complexity" evidence="1">
    <location>
        <begin position="1732"/>
        <end position="1751"/>
    </location>
</feature>
<feature type="compositionally biased region" description="Low complexity" evidence="1">
    <location>
        <begin position="159"/>
        <end position="255"/>
    </location>
</feature>
<feature type="region of interest" description="Disordered" evidence="1">
    <location>
        <begin position="1269"/>
        <end position="1303"/>
    </location>
</feature>
<feature type="region of interest" description="Disordered" evidence="1">
    <location>
        <begin position="1"/>
        <end position="258"/>
    </location>
</feature>
<accession>A0A167YEN4</accession>
<feature type="region of interest" description="Disordered" evidence="1">
    <location>
        <begin position="1428"/>
        <end position="1487"/>
    </location>
</feature>
<feature type="compositionally biased region" description="Low complexity" evidence="1">
    <location>
        <begin position="303"/>
        <end position="315"/>
    </location>
</feature>
<feature type="compositionally biased region" description="Low complexity" evidence="1">
    <location>
        <begin position="95"/>
        <end position="142"/>
    </location>
</feature>
<feature type="compositionally biased region" description="Basic and acidic residues" evidence="1">
    <location>
        <begin position="704"/>
        <end position="714"/>
    </location>
</feature>
<feature type="compositionally biased region" description="Low complexity" evidence="1">
    <location>
        <begin position="1428"/>
        <end position="1437"/>
    </location>
</feature>
<feature type="compositionally biased region" description="Basic and acidic residues" evidence="1">
    <location>
        <begin position="907"/>
        <end position="932"/>
    </location>
</feature>
<proteinExistence type="predicted"/>
<dbReference type="EMBL" id="AZGZ01000014">
    <property type="protein sequence ID" value="KZZ91244.1"/>
    <property type="molecule type" value="Genomic_DNA"/>
</dbReference>
<feature type="compositionally biased region" description="Gly residues" evidence="1">
    <location>
        <begin position="56"/>
        <end position="65"/>
    </location>
</feature>
<feature type="compositionally biased region" description="Polar residues" evidence="1">
    <location>
        <begin position="326"/>
        <end position="337"/>
    </location>
</feature>
<feature type="compositionally biased region" description="Basic and acidic residues" evidence="1">
    <location>
        <begin position="676"/>
        <end position="687"/>
    </location>
</feature>
<dbReference type="Proteomes" id="UP000242877">
    <property type="component" value="Unassembled WGS sequence"/>
</dbReference>
<feature type="region of interest" description="Disordered" evidence="1">
    <location>
        <begin position="1653"/>
        <end position="1771"/>
    </location>
</feature>
<evidence type="ECO:0000313" key="2">
    <source>
        <dbReference type="EMBL" id="KZZ91244.1"/>
    </source>
</evidence>
<feature type="compositionally biased region" description="Basic and acidic residues" evidence="1">
    <location>
        <begin position="866"/>
        <end position="894"/>
    </location>
</feature>
<feature type="compositionally biased region" description="Polar residues" evidence="1">
    <location>
        <begin position="345"/>
        <end position="361"/>
    </location>
</feature>
<feature type="region of interest" description="Disordered" evidence="1">
    <location>
        <begin position="864"/>
        <end position="1203"/>
    </location>
</feature>
<name>A0A167YEN4_9EURO</name>
<keyword evidence="3" id="KW-1185">Reference proteome</keyword>
<feature type="compositionally biased region" description="Polar residues" evidence="1">
    <location>
        <begin position="1150"/>
        <end position="1159"/>
    </location>
</feature>
<feature type="compositionally biased region" description="Basic and acidic residues" evidence="1">
    <location>
        <begin position="752"/>
        <end position="761"/>
    </location>
</feature>
<feature type="compositionally biased region" description="Polar residues" evidence="1">
    <location>
        <begin position="1470"/>
        <end position="1481"/>
    </location>
</feature>
<feature type="region of interest" description="Disordered" evidence="1">
    <location>
        <begin position="297"/>
        <end position="437"/>
    </location>
</feature>
<feature type="compositionally biased region" description="Polar residues" evidence="1">
    <location>
        <begin position="1045"/>
        <end position="1066"/>
    </location>
</feature>
<feature type="region of interest" description="Disordered" evidence="1">
    <location>
        <begin position="1327"/>
        <end position="1361"/>
    </location>
</feature>
<reference evidence="2 3" key="1">
    <citation type="journal article" date="2016" name="Genome Biol. Evol.">
        <title>Divergent and convergent evolution of fungal pathogenicity.</title>
        <authorList>
            <person name="Shang Y."/>
            <person name="Xiao G."/>
            <person name="Zheng P."/>
            <person name="Cen K."/>
            <person name="Zhan S."/>
            <person name="Wang C."/>
        </authorList>
    </citation>
    <scope>NUCLEOTIDE SEQUENCE [LARGE SCALE GENOMIC DNA]</scope>
    <source>
        <strain evidence="2 3">ARSEF 7405</strain>
    </source>
</reference>
<gene>
    <name evidence="2" type="ORF">AAP_03414</name>
</gene>
<feature type="compositionally biased region" description="Polar residues" evidence="1">
    <location>
        <begin position="11"/>
        <end position="26"/>
    </location>
</feature>
<feature type="compositionally biased region" description="Low complexity" evidence="1">
    <location>
        <begin position="1118"/>
        <end position="1138"/>
    </location>
</feature>
<dbReference type="VEuPathDB" id="FungiDB:AAP_03414"/>
<feature type="compositionally biased region" description="Low complexity" evidence="1">
    <location>
        <begin position="946"/>
        <end position="964"/>
    </location>
</feature>
<comment type="caution">
    <text evidence="2">The sequence shown here is derived from an EMBL/GenBank/DDBJ whole genome shotgun (WGS) entry which is preliminary data.</text>
</comment>
<feature type="compositionally biased region" description="Acidic residues" evidence="1">
    <location>
        <begin position="415"/>
        <end position="425"/>
    </location>
</feature>
<feature type="compositionally biased region" description="Pro residues" evidence="1">
    <location>
        <begin position="1438"/>
        <end position="1448"/>
    </location>
</feature>
<feature type="region of interest" description="Disordered" evidence="1">
    <location>
        <begin position="582"/>
        <end position="614"/>
    </location>
</feature>